<sequence length="80" mass="9236">MYVRRIKTRGSVCFQIGKKENGKFILIKHVGGASKPEQIEVLRLKAQGELYELKQFKNQIPLFFHSRIPPIGQNYYPVCG</sequence>
<dbReference type="EMBL" id="PCTR01000128">
    <property type="protein sequence ID" value="PIP85423.1"/>
    <property type="molecule type" value="Genomic_DNA"/>
</dbReference>
<protein>
    <submittedName>
        <fullName evidence="1">Uncharacterized protein</fullName>
    </submittedName>
</protein>
<evidence type="ECO:0000313" key="2">
    <source>
        <dbReference type="Proteomes" id="UP000231136"/>
    </source>
</evidence>
<evidence type="ECO:0000313" key="1">
    <source>
        <dbReference type="EMBL" id="PIP85423.1"/>
    </source>
</evidence>
<comment type="caution">
    <text evidence="1">The sequence shown here is derived from an EMBL/GenBank/DDBJ whole genome shotgun (WGS) entry which is preliminary data.</text>
</comment>
<name>A0A2H0DTB4_9BACT</name>
<dbReference type="Proteomes" id="UP000231136">
    <property type="component" value="Unassembled WGS sequence"/>
</dbReference>
<proteinExistence type="predicted"/>
<reference evidence="1 2" key="1">
    <citation type="submission" date="2017-09" db="EMBL/GenBank/DDBJ databases">
        <title>Depth-based differentiation of microbial function through sediment-hosted aquifers and enrichment of novel symbionts in the deep terrestrial subsurface.</title>
        <authorList>
            <person name="Probst A.J."/>
            <person name="Ladd B."/>
            <person name="Jarett J.K."/>
            <person name="Geller-Mcgrath D.E."/>
            <person name="Sieber C.M."/>
            <person name="Emerson J.B."/>
            <person name="Anantharaman K."/>
            <person name="Thomas B.C."/>
            <person name="Malmstrom R."/>
            <person name="Stieglmeier M."/>
            <person name="Klingl A."/>
            <person name="Woyke T."/>
            <person name="Ryan C.M."/>
            <person name="Banfield J.F."/>
        </authorList>
    </citation>
    <scope>NUCLEOTIDE SEQUENCE [LARGE SCALE GENOMIC DNA]</scope>
    <source>
        <strain evidence="1">CG22_combo_CG10-13_8_21_14_all_43_12</strain>
    </source>
</reference>
<accession>A0A2H0DTB4</accession>
<gene>
    <name evidence="1" type="ORF">COW83_04290</name>
</gene>
<organism evidence="1 2">
    <name type="scientific">Candidatus Collierbacteria bacterium CG22_combo_CG10-13_8_21_14_all_43_12</name>
    <dbReference type="NCBI Taxonomy" id="1974537"/>
    <lineage>
        <taxon>Bacteria</taxon>
        <taxon>Candidatus Collieribacteriota</taxon>
    </lineage>
</organism>
<dbReference type="AlphaFoldDB" id="A0A2H0DTB4"/>